<comment type="caution">
    <text evidence="1">The sequence shown here is derived from an EMBL/GenBank/DDBJ whole genome shotgun (WGS) entry which is preliminary data.</text>
</comment>
<dbReference type="Proteomes" id="UP000094527">
    <property type="component" value="Unassembled WGS sequence"/>
</dbReference>
<name>A0A1D2NB33_ORCCI</name>
<evidence type="ECO:0000313" key="1">
    <source>
        <dbReference type="EMBL" id="ODN02462.1"/>
    </source>
</evidence>
<proteinExistence type="predicted"/>
<sequence>MLFNLLYRNSSNDILKGIITLKRKVIALPSNITKTEKLKKPKGITGFNLANDAISREAKKNCDAVSCKSKLECIVTSRNRNAFPLLRARHPCGVYGCGRSLSFRARKRVFQFEEKTSKPLVQTVNKGQAGASRDESFNVDNDSDFQVMTTTHIDLINLVSGNPHSQPTPTRKSELFVQQHFRVGLLRLPVGKEAFNRKPKTNSTEPGNSLLSSIFALSTNQPQPHEEQPIQEKQIN</sequence>
<organism evidence="1 2">
    <name type="scientific">Orchesella cincta</name>
    <name type="common">Springtail</name>
    <name type="synonym">Podura cincta</name>
    <dbReference type="NCBI Taxonomy" id="48709"/>
    <lineage>
        <taxon>Eukaryota</taxon>
        <taxon>Metazoa</taxon>
        <taxon>Ecdysozoa</taxon>
        <taxon>Arthropoda</taxon>
        <taxon>Hexapoda</taxon>
        <taxon>Collembola</taxon>
        <taxon>Entomobryomorpha</taxon>
        <taxon>Entomobryoidea</taxon>
        <taxon>Orchesellidae</taxon>
        <taxon>Orchesellinae</taxon>
        <taxon>Orchesella</taxon>
    </lineage>
</organism>
<accession>A0A1D2NB33</accession>
<protein>
    <submittedName>
        <fullName evidence="1">Uncharacterized protein</fullName>
    </submittedName>
</protein>
<gene>
    <name evidence="1" type="ORF">Ocin01_04235</name>
</gene>
<evidence type="ECO:0000313" key="2">
    <source>
        <dbReference type="Proteomes" id="UP000094527"/>
    </source>
</evidence>
<reference evidence="1 2" key="1">
    <citation type="journal article" date="2016" name="Genome Biol. Evol.">
        <title>Gene Family Evolution Reflects Adaptation to Soil Environmental Stressors in the Genome of the Collembolan Orchesella cincta.</title>
        <authorList>
            <person name="Faddeeva-Vakhrusheva A."/>
            <person name="Derks M.F."/>
            <person name="Anvar S.Y."/>
            <person name="Agamennone V."/>
            <person name="Suring W."/>
            <person name="Smit S."/>
            <person name="van Straalen N.M."/>
            <person name="Roelofs D."/>
        </authorList>
    </citation>
    <scope>NUCLEOTIDE SEQUENCE [LARGE SCALE GENOMIC DNA]</scope>
    <source>
        <tissue evidence="1">Mixed pool</tissue>
    </source>
</reference>
<keyword evidence="2" id="KW-1185">Reference proteome</keyword>
<dbReference type="EMBL" id="LJIJ01000111">
    <property type="protein sequence ID" value="ODN02462.1"/>
    <property type="molecule type" value="Genomic_DNA"/>
</dbReference>
<dbReference type="AlphaFoldDB" id="A0A1D2NB33"/>